<evidence type="ECO:0000313" key="4">
    <source>
        <dbReference type="Proteomes" id="UP000799439"/>
    </source>
</evidence>
<name>A0A9P4MJB7_9PEZI</name>
<proteinExistence type="predicted"/>
<dbReference type="OrthoDB" id="2426273at2759"/>
<sequence length="543" mass="62053">MGVPLVTIKDDPVEGLSLCLHERKPDSSYVALSHVWADGLGNRGRNALPQCQLKRLRKLLEPLTNNAEPAFWIDTLCIPAQSHNRGSKQKSIGRMASIYYDAATVLVLDLELMATETTSVEYCLARFITSAWMGRCWTYQEAILAKHLNIQFADRLLRPTRPDGSTTYWDFQWMNGTKRRIRSRIEQYFNSYLREEVFELQGLIHTVVNDPGADHFASAWNMLAGRSTTVQRDKLIVLGTLLGISRAKLANIAPEAVLRAIVLSMDQVPLHVIFTMGAKFNEGQHHTHRWIPSTIVPETLRRYPILDMTQLGSKHSCMDFFYEPLRREGLLIYVIDTVILPWSRSVLLMVDDRLPMRCLLQSHPEDQIKFTEFRYTCILLEERAHSTSTRRRGALLYGTEKISSDSMRLFYHCPAQIETPQDRLTETTEHSYHAYSVTQEIRVEIQCEPLPHDQLNMGPYSPQGRKVQMKCSLWCSAWPFSIIGGPLLLGILAITARSYSFAGFVVMCILALGLLATGLSMALFSTIWAEKFSRAYKRRFRED</sequence>
<evidence type="ECO:0000313" key="3">
    <source>
        <dbReference type="EMBL" id="KAF2155053.1"/>
    </source>
</evidence>
<dbReference type="EMBL" id="ML996083">
    <property type="protein sequence ID" value="KAF2155053.1"/>
    <property type="molecule type" value="Genomic_DNA"/>
</dbReference>
<keyword evidence="1" id="KW-0472">Membrane</keyword>
<organism evidence="3 4">
    <name type="scientific">Myriangium duriaei CBS 260.36</name>
    <dbReference type="NCBI Taxonomy" id="1168546"/>
    <lineage>
        <taxon>Eukaryota</taxon>
        <taxon>Fungi</taxon>
        <taxon>Dikarya</taxon>
        <taxon>Ascomycota</taxon>
        <taxon>Pezizomycotina</taxon>
        <taxon>Dothideomycetes</taxon>
        <taxon>Dothideomycetidae</taxon>
        <taxon>Myriangiales</taxon>
        <taxon>Myriangiaceae</taxon>
        <taxon>Myriangium</taxon>
    </lineage>
</organism>
<feature type="transmembrane region" description="Helical" evidence="1">
    <location>
        <begin position="501"/>
        <end position="529"/>
    </location>
</feature>
<dbReference type="PANTHER" id="PTHR39596">
    <property type="match status" value="1"/>
</dbReference>
<accession>A0A9P4MJB7</accession>
<evidence type="ECO:0000256" key="1">
    <source>
        <dbReference type="SAM" id="Phobius"/>
    </source>
</evidence>
<keyword evidence="1" id="KW-0812">Transmembrane</keyword>
<reference evidence="3" key="1">
    <citation type="journal article" date="2020" name="Stud. Mycol.">
        <title>101 Dothideomycetes genomes: a test case for predicting lifestyles and emergence of pathogens.</title>
        <authorList>
            <person name="Haridas S."/>
            <person name="Albert R."/>
            <person name="Binder M."/>
            <person name="Bloem J."/>
            <person name="Labutti K."/>
            <person name="Salamov A."/>
            <person name="Andreopoulos B."/>
            <person name="Baker S."/>
            <person name="Barry K."/>
            <person name="Bills G."/>
            <person name="Bluhm B."/>
            <person name="Cannon C."/>
            <person name="Castanera R."/>
            <person name="Culley D."/>
            <person name="Daum C."/>
            <person name="Ezra D."/>
            <person name="Gonzalez J."/>
            <person name="Henrissat B."/>
            <person name="Kuo A."/>
            <person name="Liang C."/>
            <person name="Lipzen A."/>
            <person name="Lutzoni F."/>
            <person name="Magnuson J."/>
            <person name="Mondo S."/>
            <person name="Nolan M."/>
            <person name="Ohm R."/>
            <person name="Pangilinan J."/>
            <person name="Park H.-J."/>
            <person name="Ramirez L."/>
            <person name="Alfaro M."/>
            <person name="Sun H."/>
            <person name="Tritt A."/>
            <person name="Yoshinaga Y."/>
            <person name="Zwiers L.-H."/>
            <person name="Turgeon B."/>
            <person name="Goodwin S."/>
            <person name="Spatafora J."/>
            <person name="Crous P."/>
            <person name="Grigoriev I."/>
        </authorList>
    </citation>
    <scope>NUCLEOTIDE SEQUENCE</scope>
    <source>
        <strain evidence="3">CBS 260.36</strain>
    </source>
</reference>
<keyword evidence="1" id="KW-1133">Transmembrane helix</keyword>
<dbReference type="InterPro" id="IPR010730">
    <property type="entry name" value="HET"/>
</dbReference>
<feature type="transmembrane region" description="Helical" evidence="1">
    <location>
        <begin position="473"/>
        <end position="495"/>
    </location>
</feature>
<keyword evidence="4" id="KW-1185">Reference proteome</keyword>
<evidence type="ECO:0000259" key="2">
    <source>
        <dbReference type="Pfam" id="PF06985"/>
    </source>
</evidence>
<dbReference type="PANTHER" id="PTHR39596:SF2">
    <property type="entry name" value="HET DOMAIN PROTEIN (AFU_ORTHOLOGUE AFUA_1G17550)-RELATED"/>
    <property type="match status" value="1"/>
</dbReference>
<dbReference type="AlphaFoldDB" id="A0A9P4MJB7"/>
<dbReference type="Proteomes" id="UP000799439">
    <property type="component" value="Unassembled WGS sequence"/>
</dbReference>
<feature type="transmembrane region" description="Helical" evidence="1">
    <location>
        <begin position="330"/>
        <end position="350"/>
    </location>
</feature>
<dbReference type="Pfam" id="PF06985">
    <property type="entry name" value="HET"/>
    <property type="match status" value="1"/>
</dbReference>
<protein>
    <recommendedName>
        <fullName evidence="2">Heterokaryon incompatibility domain-containing protein</fullName>
    </recommendedName>
</protein>
<comment type="caution">
    <text evidence="3">The sequence shown here is derived from an EMBL/GenBank/DDBJ whole genome shotgun (WGS) entry which is preliminary data.</text>
</comment>
<feature type="domain" description="Heterokaryon incompatibility" evidence="2">
    <location>
        <begin position="29"/>
        <end position="108"/>
    </location>
</feature>
<gene>
    <name evidence="3" type="ORF">K461DRAFT_276242</name>
</gene>